<accession>A0A8K0W463</accession>
<evidence type="ECO:0000256" key="2">
    <source>
        <dbReference type="SAM" id="MobiDB-lite"/>
    </source>
</evidence>
<dbReference type="PANTHER" id="PTHR38791:SF12">
    <property type="entry name" value="TRANSCRIPTION FACTOR DOMAIN-CONTAINING PROTEIN-RELATED"/>
    <property type="match status" value="1"/>
</dbReference>
<sequence length="680" mass="76634">MSYRGRPSKGCESCRARKVKCDEAKPTCTRCIKSGLECKYRDAADLLFRNQTATAAQRAEDSWRKRSKSHQRTQSDTSANSDAASSHSLHSRSETYARSPNDLRGTNLTSHSARPAVTSLTVDESKAPSEVLKNLMIAAPVSSDLRAVAYQRFLYDFAIPETPDKPPEEPSDALLTFVPLLYMEAAPESCLTTIIDAICHINFFNRCQAPEAKAVAEELFGKSIKLLSKAITNEQQVATNHTLASVYLMGMYENLSSFQRRGTFVTHQHGANALLQMRRIEQWCSNPISARLYELIYWQQLLGNLQAAKPPLIPVENVISVRKYIPNMYNSSNTFNIRLIWRTAQLHARWQQTKERAFPPQSRSDLQEILKTALHLDAEFQAWEDTLPPVWGYKVQLNTPEARSKYAPIWQKLILGSNGGPREIYSYSNLKRTWIGGFYRTSRMFLLRDTLEILNWMFRLPERPEIATDMNVTPKPAATKELLAEDEHLPLLDNFTLRAQHSMTTDHLVDIIERSCSAVLSSFTVAIHGKSYEDVCGMRGYVVLWPLGTIDSILSAGLVPSTTDHISPGALPNDSPMATTNGNLEASTPPPVYDPTAAKGHIFDCQPKHPYDHPFDLSKLDISMPSSRRIDVPARREWINRLLCYIGTELGIKKALAVPYMEGYFQIVKPQVDEILGRQN</sequence>
<organism evidence="4 5">
    <name type="scientific">Paraphoma chrysanthemicola</name>
    <dbReference type="NCBI Taxonomy" id="798071"/>
    <lineage>
        <taxon>Eukaryota</taxon>
        <taxon>Fungi</taxon>
        <taxon>Dikarya</taxon>
        <taxon>Ascomycota</taxon>
        <taxon>Pezizomycotina</taxon>
        <taxon>Dothideomycetes</taxon>
        <taxon>Pleosporomycetidae</taxon>
        <taxon>Pleosporales</taxon>
        <taxon>Pleosporineae</taxon>
        <taxon>Phaeosphaeriaceae</taxon>
        <taxon>Paraphoma</taxon>
    </lineage>
</organism>
<dbReference type="CDD" id="cd00067">
    <property type="entry name" value="GAL4"/>
    <property type="match status" value="1"/>
</dbReference>
<dbReference type="Proteomes" id="UP000813461">
    <property type="component" value="Unassembled WGS sequence"/>
</dbReference>
<dbReference type="Pfam" id="PF00172">
    <property type="entry name" value="Zn_clus"/>
    <property type="match status" value="1"/>
</dbReference>
<dbReference type="GO" id="GO:0000981">
    <property type="term" value="F:DNA-binding transcription factor activity, RNA polymerase II-specific"/>
    <property type="evidence" value="ECO:0007669"/>
    <property type="project" value="InterPro"/>
</dbReference>
<evidence type="ECO:0000256" key="1">
    <source>
        <dbReference type="ARBA" id="ARBA00023242"/>
    </source>
</evidence>
<name>A0A8K0W463_9PLEO</name>
<dbReference type="Gene3D" id="4.10.240.10">
    <property type="entry name" value="Zn(2)-C6 fungal-type DNA-binding domain"/>
    <property type="match status" value="1"/>
</dbReference>
<dbReference type="GO" id="GO:0008270">
    <property type="term" value="F:zinc ion binding"/>
    <property type="evidence" value="ECO:0007669"/>
    <property type="project" value="InterPro"/>
</dbReference>
<dbReference type="SUPFAM" id="SSF57701">
    <property type="entry name" value="Zn2/Cys6 DNA-binding domain"/>
    <property type="match status" value="1"/>
</dbReference>
<keyword evidence="1" id="KW-0539">Nucleus</keyword>
<feature type="domain" description="Zn(2)-C6 fungal-type" evidence="3">
    <location>
        <begin position="10"/>
        <end position="40"/>
    </location>
</feature>
<dbReference type="EMBL" id="JAGMVJ010000001">
    <property type="protein sequence ID" value="KAH7094494.1"/>
    <property type="molecule type" value="Genomic_DNA"/>
</dbReference>
<feature type="compositionally biased region" description="Polar residues" evidence="2">
    <location>
        <begin position="576"/>
        <end position="586"/>
    </location>
</feature>
<dbReference type="AlphaFoldDB" id="A0A8K0W463"/>
<dbReference type="InterPro" id="IPR001138">
    <property type="entry name" value="Zn2Cys6_DnaBD"/>
</dbReference>
<evidence type="ECO:0000313" key="5">
    <source>
        <dbReference type="Proteomes" id="UP000813461"/>
    </source>
</evidence>
<protein>
    <recommendedName>
        <fullName evidence="3">Zn(2)-C6 fungal-type domain-containing protein</fullName>
    </recommendedName>
</protein>
<comment type="caution">
    <text evidence="4">The sequence shown here is derived from an EMBL/GenBank/DDBJ whole genome shotgun (WGS) entry which is preliminary data.</text>
</comment>
<dbReference type="InterPro" id="IPR053175">
    <property type="entry name" value="DHMBA_Reg_Transcription_Factor"/>
</dbReference>
<dbReference type="OrthoDB" id="2991872at2759"/>
<feature type="compositionally biased region" description="Low complexity" evidence="2">
    <location>
        <begin position="75"/>
        <end position="88"/>
    </location>
</feature>
<evidence type="ECO:0000259" key="3">
    <source>
        <dbReference type="PROSITE" id="PS50048"/>
    </source>
</evidence>
<dbReference type="PROSITE" id="PS00463">
    <property type="entry name" value="ZN2_CY6_FUNGAL_1"/>
    <property type="match status" value="1"/>
</dbReference>
<feature type="compositionally biased region" description="Polar residues" evidence="2">
    <location>
        <begin position="94"/>
        <end position="122"/>
    </location>
</feature>
<dbReference type="PANTHER" id="PTHR38791">
    <property type="entry name" value="ZN(II)2CYS6 TRANSCRIPTION FACTOR (EUROFUNG)-RELATED-RELATED"/>
    <property type="match status" value="1"/>
</dbReference>
<gene>
    <name evidence="4" type="ORF">FB567DRAFT_556095</name>
</gene>
<feature type="region of interest" description="Disordered" evidence="2">
    <location>
        <begin position="569"/>
        <end position="588"/>
    </location>
</feature>
<dbReference type="PROSITE" id="PS50048">
    <property type="entry name" value="ZN2_CY6_FUNGAL_2"/>
    <property type="match status" value="1"/>
</dbReference>
<dbReference type="SMART" id="SM00066">
    <property type="entry name" value="GAL4"/>
    <property type="match status" value="1"/>
</dbReference>
<feature type="region of interest" description="Disordered" evidence="2">
    <location>
        <begin position="57"/>
        <end position="123"/>
    </location>
</feature>
<keyword evidence="5" id="KW-1185">Reference proteome</keyword>
<proteinExistence type="predicted"/>
<evidence type="ECO:0000313" key="4">
    <source>
        <dbReference type="EMBL" id="KAH7094494.1"/>
    </source>
</evidence>
<dbReference type="InterPro" id="IPR036864">
    <property type="entry name" value="Zn2-C6_fun-type_DNA-bd_sf"/>
</dbReference>
<reference evidence="4" key="1">
    <citation type="journal article" date="2021" name="Nat. Commun.">
        <title>Genetic determinants of endophytism in the Arabidopsis root mycobiome.</title>
        <authorList>
            <person name="Mesny F."/>
            <person name="Miyauchi S."/>
            <person name="Thiergart T."/>
            <person name="Pickel B."/>
            <person name="Atanasova L."/>
            <person name="Karlsson M."/>
            <person name="Huettel B."/>
            <person name="Barry K.W."/>
            <person name="Haridas S."/>
            <person name="Chen C."/>
            <person name="Bauer D."/>
            <person name="Andreopoulos W."/>
            <person name="Pangilinan J."/>
            <person name="LaButti K."/>
            <person name="Riley R."/>
            <person name="Lipzen A."/>
            <person name="Clum A."/>
            <person name="Drula E."/>
            <person name="Henrissat B."/>
            <person name="Kohler A."/>
            <person name="Grigoriev I.V."/>
            <person name="Martin F.M."/>
            <person name="Hacquard S."/>
        </authorList>
    </citation>
    <scope>NUCLEOTIDE SEQUENCE</scope>
    <source>
        <strain evidence="4">MPI-SDFR-AT-0120</strain>
    </source>
</reference>